<feature type="domain" description="Fumarylacetoacetase-like C-terminal" evidence="5">
    <location>
        <begin position="73"/>
        <end position="273"/>
    </location>
</feature>
<sequence>MKIVRYGPQGLEKPGLLDGNGAIRSLWPMVSDITPEILSPEGLHALAAVNPEKLPLVPGTPRLGVPVSGMRQVVAVGLNYRAHAEEANMEIPRHPMVFSKAITSLSGPNDDIVLPRDSMNTDWEVELGVVIGRPAYQIGEADALDYVAGYCTVNDVSERVWQIERSGQFIIGKSAPGFAPVGPWLVTRDEITDPQALSLTLSVNDEIRQQSHTSDMIFPVAKLLSYITGCFRLLPGDIVLTGTPQGVGMGMKPPRYLRPGDRVATEVKGLGRQLQIVRGELAE</sequence>
<dbReference type="FunFam" id="3.90.850.10:FF:000002">
    <property type="entry name" value="2-hydroxyhepta-2,4-diene-1,7-dioate isomerase"/>
    <property type="match status" value="1"/>
</dbReference>
<dbReference type="PANTHER" id="PTHR42796:SF4">
    <property type="entry name" value="FUMARYLACETOACETATE HYDROLASE DOMAIN-CONTAINING PROTEIN 2A"/>
    <property type="match status" value="1"/>
</dbReference>
<comment type="cofactor">
    <cofactor evidence="1">
        <name>Mg(2+)</name>
        <dbReference type="ChEBI" id="CHEBI:18420"/>
    </cofactor>
</comment>
<evidence type="ECO:0000256" key="2">
    <source>
        <dbReference type="ARBA" id="ARBA00010211"/>
    </source>
</evidence>
<dbReference type="InterPro" id="IPR051121">
    <property type="entry name" value="FAH"/>
</dbReference>
<dbReference type="InterPro" id="IPR011234">
    <property type="entry name" value="Fumarylacetoacetase-like_C"/>
</dbReference>
<dbReference type="GO" id="GO:0016787">
    <property type="term" value="F:hydrolase activity"/>
    <property type="evidence" value="ECO:0007669"/>
    <property type="project" value="UniProtKB-KW"/>
</dbReference>
<accession>A0A1K0INX7</accession>
<dbReference type="EMBL" id="FMSH01000096">
    <property type="protein sequence ID" value="SCU74534.1"/>
    <property type="molecule type" value="Genomic_DNA"/>
</dbReference>
<evidence type="ECO:0000313" key="6">
    <source>
        <dbReference type="EMBL" id="SCU74534.1"/>
    </source>
</evidence>
<dbReference type="GO" id="GO:0019752">
    <property type="term" value="P:carboxylic acid metabolic process"/>
    <property type="evidence" value="ECO:0007669"/>
    <property type="project" value="UniProtKB-ARBA"/>
</dbReference>
<dbReference type="Pfam" id="PF01557">
    <property type="entry name" value="FAA_hydrolase"/>
    <property type="match status" value="1"/>
</dbReference>
<keyword evidence="4" id="KW-0378">Hydrolase</keyword>
<evidence type="ECO:0000256" key="3">
    <source>
        <dbReference type="ARBA" id="ARBA00022723"/>
    </source>
</evidence>
<name>A0A1K0INX7_CUPNE</name>
<organism evidence="6">
    <name type="scientific">Cupriavidus necator</name>
    <name type="common">Alcaligenes eutrophus</name>
    <name type="synonym">Ralstonia eutropha</name>
    <dbReference type="NCBI Taxonomy" id="106590"/>
    <lineage>
        <taxon>Bacteria</taxon>
        <taxon>Pseudomonadati</taxon>
        <taxon>Pseudomonadota</taxon>
        <taxon>Betaproteobacteria</taxon>
        <taxon>Burkholderiales</taxon>
        <taxon>Burkholderiaceae</taxon>
        <taxon>Cupriavidus</taxon>
    </lineage>
</organism>
<keyword evidence="3" id="KW-0479">Metal-binding</keyword>
<dbReference type="GO" id="GO:0046872">
    <property type="term" value="F:metal ion binding"/>
    <property type="evidence" value="ECO:0007669"/>
    <property type="project" value="UniProtKB-KW"/>
</dbReference>
<evidence type="ECO:0000259" key="5">
    <source>
        <dbReference type="Pfam" id="PF01557"/>
    </source>
</evidence>
<evidence type="ECO:0000256" key="1">
    <source>
        <dbReference type="ARBA" id="ARBA00001946"/>
    </source>
</evidence>
<keyword evidence="6" id="KW-0456">Lyase</keyword>
<evidence type="ECO:0000256" key="4">
    <source>
        <dbReference type="ARBA" id="ARBA00022801"/>
    </source>
</evidence>
<dbReference type="EC" id="4.3.2.3" evidence="6"/>
<dbReference type="SUPFAM" id="SSF56529">
    <property type="entry name" value="FAH"/>
    <property type="match status" value="1"/>
</dbReference>
<proteinExistence type="inferred from homology"/>
<dbReference type="GO" id="GO:0016853">
    <property type="term" value="F:isomerase activity"/>
    <property type="evidence" value="ECO:0007669"/>
    <property type="project" value="UniProtKB-ARBA"/>
</dbReference>
<gene>
    <name evidence="6" type="ORF">CNECB9_1850006</name>
</gene>
<dbReference type="Gene3D" id="3.90.850.10">
    <property type="entry name" value="Fumarylacetoacetase-like, C-terminal domain"/>
    <property type="match status" value="1"/>
</dbReference>
<comment type="similarity">
    <text evidence="2">Belongs to the FAH family.</text>
</comment>
<dbReference type="AlphaFoldDB" id="A0A1K0INX7"/>
<dbReference type="PANTHER" id="PTHR42796">
    <property type="entry name" value="FUMARYLACETOACETATE HYDROLASE DOMAIN-CONTAINING PROTEIN 2A-RELATED"/>
    <property type="match status" value="1"/>
</dbReference>
<reference evidence="6" key="1">
    <citation type="submission" date="2016-09" db="EMBL/GenBank/DDBJ databases">
        <authorList>
            <person name="Capua I."/>
            <person name="De Benedictis P."/>
            <person name="Joannis T."/>
            <person name="Lombin L.H."/>
            <person name="Cattoli G."/>
        </authorList>
    </citation>
    <scope>NUCLEOTIDE SEQUENCE</scope>
    <source>
        <strain evidence="6">B9</strain>
    </source>
</reference>
<dbReference type="InterPro" id="IPR036663">
    <property type="entry name" value="Fumarylacetoacetase_C_sf"/>
</dbReference>
<dbReference type="GO" id="GO:0050385">
    <property type="term" value="F:ureidoglycolate lyase activity"/>
    <property type="evidence" value="ECO:0007669"/>
    <property type="project" value="UniProtKB-EC"/>
</dbReference>
<dbReference type="RefSeq" id="WP_340522001.1">
    <property type="nucleotide sequence ID" value="NZ_FMSH01000096.1"/>
</dbReference>
<protein>
    <submittedName>
        <fullName evidence="6">Ureidoglycolate lyase</fullName>
        <ecNumber evidence="6">4.3.2.3</ecNumber>
    </submittedName>
</protein>